<dbReference type="PANTHER" id="PTHR30093">
    <property type="entry name" value="GENERAL SECRETION PATHWAY PROTEIN G"/>
    <property type="match status" value="1"/>
</dbReference>
<keyword evidence="2" id="KW-0488">Methylation</keyword>
<evidence type="ECO:0000259" key="7">
    <source>
        <dbReference type="Pfam" id="PF09603"/>
    </source>
</evidence>
<dbReference type="EMBL" id="PFAQ01000042">
    <property type="protein sequence ID" value="PIT94582.1"/>
    <property type="molecule type" value="Genomic_DNA"/>
</dbReference>
<dbReference type="Pfam" id="PF09603">
    <property type="entry name" value="Fib_succ_major"/>
    <property type="match status" value="1"/>
</dbReference>
<evidence type="ECO:0000256" key="3">
    <source>
        <dbReference type="ARBA" id="ARBA00022692"/>
    </source>
</evidence>
<evidence type="ECO:0000256" key="1">
    <source>
        <dbReference type="ARBA" id="ARBA00004167"/>
    </source>
</evidence>
<dbReference type="Proteomes" id="UP000228900">
    <property type="component" value="Unassembled WGS sequence"/>
</dbReference>
<dbReference type="PANTHER" id="PTHR30093:SF44">
    <property type="entry name" value="TYPE II SECRETION SYSTEM CORE PROTEIN G"/>
    <property type="match status" value="1"/>
</dbReference>
<keyword evidence="4 6" id="KW-1133">Transmembrane helix</keyword>
<dbReference type="NCBIfam" id="TIGR02532">
    <property type="entry name" value="IV_pilin_GFxxxE"/>
    <property type="match status" value="1"/>
</dbReference>
<evidence type="ECO:0000313" key="8">
    <source>
        <dbReference type="EMBL" id="PIT94582.1"/>
    </source>
</evidence>
<comment type="caution">
    <text evidence="8">The sequence shown here is derived from an EMBL/GenBank/DDBJ whole genome shotgun (WGS) entry which is preliminary data.</text>
</comment>
<name>A0A2M6WP79_9BACT</name>
<keyword evidence="5 6" id="KW-0472">Membrane</keyword>
<keyword evidence="3 6" id="KW-0812">Transmembrane</keyword>
<evidence type="ECO:0000256" key="4">
    <source>
        <dbReference type="ARBA" id="ARBA00022989"/>
    </source>
</evidence>
<feature type="transmembrane region" description="Helical" evidence="6">
    <location>
        <begin position="12"/>
        <end position="34"/>
    </location>
</feature>
<sequence length="355" mass="39061">MSYFSSPKKFFTLIEILIAIAIIGVILSISLISFSNVRQKSRDAERISDIQLLQKSLEDYYRNEGSYPATLTPGQSLVGASSSSTYMQLIPQNPSPRDDGACPDNDYVYTNENGSYTISFCLSETVGQLSAGRKCVTPTGIKNTACFVCGDPITISGVGNHVCNTGDPDYDTCTYDTVLIGTQCWMKQDANIGRRVTSTIAQTNNGTIEKYCLSNVASDCPEQGTFYQWNEAMQYSVLEEAQGVCPSGWHIPSDAEQNTLDQYLNDTTCNPNRSAYDCNNAGTKMLDNGSSGLDLITHSFRDLDGSFPLQYWYLINLWSSSISGGNGWIRHIEGPGVYRGPSDQNYGFNVRCLKN</sequence>
<dbReference type="InterPro" id="IPR045584">
    <property type="entry name" value="Pilin-like"/>
</dbReference>
<evidence type="ECO:0000313" key="9">
    <source>
        <dbReference type="Proteomes" id="UP000228900"/>
    </source>
</evidence>
<comment type="subcellular location">
    <subcellularLocation>
        <location evidence="1">Membrane</location>
        <topology evidence="1">Single-pass membrane protein</topology>
    </subcellularLocation>
</comment>
<dbReference type="InterPro" id="IPR012902">
    <property type="entry name" value="N_methyl_site"/>
</dbReference>
<dbReference type="InterPro" id="IPR011871">
    <property type="entry name" value="Fib_succ_major"/>
</dbReference>
<dbReference type="Gene3D" id="3.30.700.10">
    <property type="entry name" value="Glycoprotein, Type 4 Pilin"/>
    <property type="match status" value="1"/>
</dbReference>
<dbReference type="AlphaFoldDB" id="A0A2M6WP79"/>
<feature type="domain" description="Fibrobacter succinogenes major paralogous" evidence="7">
    <location>
        <begin position="178"/>
        <end position="354"/>
    </location>
</feature>
<dbReference type="GO" id="GO:0016020">
    <property type="term" value="C:membrane"/>
    <property type="evidence" value="ECO:0007669"/>
    <property type="project" value="UniProtKB-SubCell"/>
</dbReference>
<dbReference type="SUPFAM" id="SSF54523">
    <property type="entry name" value="Pili subunits"/>
    <property type="match status" value="1"/>
</dbReference>
<dbReference type="NCBIfam" id="TIGR02145">
    <property type="entry name" value="Fib_succ_major"/>
    <property type="match status" value="1"/>
</dbReference>
<organism evidence="8 9">
    <name type="scientific">Candidatus Falkowbacteria bacterium CG10_big_fil_rev_8_21_14_0_10_39_9</name>
    <dbReference type="NCBI Taxonomy" id="1974566"/>
    <lineage>
        <taxon>Bacteria</taxon>
        <taxon>Candidatus Falkowiibacteriota</taxon>
    </lineage>
</organism>
<proteinExistence type="predicted"/>
<evidence type="ECO:0000256" key="6">
    <source>
        <dbReference type="SAM" id="Phobius"/>
    </source>
</evidence>
<evidence type="ECO:0000256" key="5">
    <source>
        <dbReference type="ARBA" id="ARBA00023136"/>
    </source>
</evidence>
<gene>
    <name evidence="8" type="ORF">COT98_02905</name>
</gene>
<reference evidence="9" key="1">
    <citation type="submission" date="2017-09" db="EMBL/GenBank/DDBJ databases">
        <title>Depth-based differentiation of microbial function through sediment-hosted aquifers and enrichment of novel symbionts in the deep terrestrial subsurface.</title>
        <authorList>
            <person name="Probst A.J."/>
            <person name="Ladd B."/>
            <person name="Jarett J.K."/>
            <person name="Geller-Mcgrath D.E."/>
            <person name="Sieber C.M.K."/>
            <person name="Emerson J.B."/>
            <person name="Anantharaman K."/>
            <person name="Thomas B.C."/>
            <person name="Malmstrom R."/>
            <person name="Stieglmeier M."/>
            <person name="Klingl A."/>
            <person name="Woyke T."/>
            <person name="Ryan C.M."/>
            <person name="Banfield J.F."/>
        </authorList>
    </citation>
    <scope>NUCLEOTIDE SEQUENCE [LARGE SCALE GENOMIC DNA]</scope>
</reference>
<protein>
    <recommendedName>
        <fullName evidence="7">Fibrobacter succinogenes major paralogous domain-containing protein</fullName>
    </recommendedName>
</protein>
<evidence type="ECO:0000256" key="2">
    <source>
        <dbReference type="ARBA" id="ARBA00022481"/>
    </source>
</evidence>
<accession>A0A2M6WP79</accession>